<evidence type="ECO:0000256" key="11">
    <source>
        <dbReference type="ARBA" id="ARBA00046480"/>
    </source>
</evidence>
<comment type="similarity">
    <text evidence="2">Belongs to the V-ATPase proteolipid subunit family.</text>
</comment>
<comment type="function">
    <text evidence="10">Proton-conducting pore forming subunit of the V0 complex of vacuolar(H+)-ATPase (V-ATPase), a multisubunit enzyme composed of a peripheral complex (V1) that hydrolyzes ATP and a membrane integral complex (V0) that translocates protons. V-ATPase is responsible for acidifying and maintaining the pH of intracellular compartments.</text>
</comment>
<keyword evidence="4" id="KW-0813">Transport</keyword>
<feature type="domain" description="V-ATPase proteolipid subunit C-like" evidence="14">
    <location>
        <begin position="472"/>
        <end position="531"/>
    </location>
</feature>
<dbReference type="PANTHER" id="PTHR31686:SF1">
    <property type="entry name" value="SULFITE EFFLUX PUMP SSU1"/>
    <property type="match status" value="1"/>
</dbReference>
<evidence type="ECO:0000256" key="8">
    <source>
        <dbReference type="ARBA" id="ARBA00023065"/>
    </source>
</evidence>
<evidence type="ECO:0000256" key="2">
    <source>
        <dbReference type="ARBA" id="ARBA00007296"/>
    </source>
</evidence>
<feature type="compositionally biased region" description="Basic and acidic residues" evidence="12">
    <location>
        <begin position="767"/>
        <end position="778"/>
    </location>
</feature>
<comment type="subcellular location">
    <subcellularLocation>
        <location evidence="1">Cell membrane</location>
        <topology evidence="1">Multi-pass membrane protein</topology>
    </subcellularLocation>
</comment>
<proteinExistence type="inferred from homology"/>
<feature type="compositionally biased region" description="Pro residues" evidence="12">
    <location>
        <begin position="752"/>
        <end position="761"/>
    </location>
</feature>
<feature type="transmembrane region" description="Helical" evidence="13">
    <location>
        <begin position="90"/>
        <end position="109"/>
    </location>
</feature>
<dbReference type="Gene3D" id="1.20.120.610">
    <property type="entry name" value="lithium bound rotor ring of v- atpase"/>
    <property type="match status" value="1"/>
</dbReference>
<feature type="compositionally biased region" description="Pro residues" evidence="12">
    <location>
        <begin position="798"/>
        <end position="815"/>
    </location>
</feature>
<dbReference type="InterPro" id="IPR000245">
    <property type="entry name" value="ATPase_proteolipid_csu"/>
</dbReference>
<dbReference type="PRINTS" id="PR00122">
    <property type="entry name" value="VACATPASE"/>
</dbReference>
<sequence>MSATRKSLKQIVRHFTWSWYTIVMGTGIVSTLVERFHWGAANDEAKKVLTLALFFLNLASFILISAATIARYLIFPELWPAMLRHPTQSLFMGALPMGACTLINIALVAHEDYGFAPGHRFLYALWGFWWIDAAVSVVIAVGMLNTMITTQKHSLGQVSSLWILPVVPCIVASSTGGLLAAVMPSHVELTTAVSMVLVLIGLTLALMMLTTFLLRLIIHGSPDTSQILASFIPLGPMGQGGFSLLVTAQNLVTRNIDLGPYISPSATASAAFCGAWLLWSMGLVWLAMGLSLMYSSIRRKRVAFAIGYWGMIFPSGVFALLTVELGDILLSPTIQYLGVIFSISVASLWTFNVFKTVPAIWDTSIFHSPLPFLQPPQPPAMSSDLCPVYAPFFSAMGCTSAIVFTCIGASYGTAKSGVGIAAMSILRPDQMMKCVVPVIMAGIIAIYGLVVSVLIASDLSVAMSLAQGFVQLGAGLSVGLAGLAAGFAIGIVGDAGVRGTAQQPRLFVGMILILIFAEVLGLYGLIVALIMNTKSQDLAGFCSAVVKAAALPRLRPEPNDAKTRTRVICIYSTNYQLPRPSVEFSNCCLPCFLACFLPPPWLDKDPSSTTAWRTSGLKTWTRRINSVAGTWTSLTSVGVFRENSDSILRPAIGRKIFPGRLQTSGFQGYIHGANSQERVSEPHSSAKKKTTSAMAWTAPTNRRRQLLQLSLVGILFILVFWTAHPSGASSFMPGTYPPSRASDLERERTESQPPPPLPEYEPSPTTEHVEHEHGEHSQQTHAQHQSQQAEAAASVEPSPEPTPAGPPPKSPPPPEFQSVRAWVHNLPQHDLDLPFPEGKTGRYVRFANEARYVGWNNCLNERLMNAHLAYRSGRAYVFGEHYWARHHYPWPASQQPYGGPRTPLPAILSGPMAGGSWDAASSPASSPVPRAISSDWFDVVCPVEERRIINTTDVKPHVPNGGSNDAEGTEILGYWRKVLEEAPERCVEVVPAPHEVDVVPQVFDMWLWGSPRVLSLWDEFRDSPISRMLAPSPIVRAAIARNAYLFEPKTRVASATSAFDRMLAVHVRRGDYIGHCSHLWRWNATYYSWAQLPQLLDRYIPGQTEDEMLVHCLPNAEQLAERIAEVRREYLTGASGRTLDVLYLLTNADEGDEAWLAEVLRRLKAAGVWSTIVSTPEMVLDAEQIEVSMAVDMQIAREAAVFLGNGWSSFTTNIIHQRLVDQREPLATRLT</sequence>
<evidence type="ECO:0000256" key="1">
    <source>
        <dbReference type="ARBA" id="ARBA00004651"/>
    </source>
</evidence>
<evidence type="ECO:0000256" key="7">
    <source>
        <dbReference type="ARBA" id="ARBA00022989"/>
    </source>
</evidence>
<feature type="transmembrane region" description="Helical" evidence="13">
    <location>
        <begin position="268"/>
        <end position="290"/>
    </location>
</feature>
<dbReference type="InterPro" id="IPR038665">
    <property type="entry name" value="Voltage-dep_anion_channel_sf"/>
</dbReference>
<evidence type="ECO:0000256" key="9">
    <source>
        <dbReference type="ARBA" id="ARBA00023136"/>
    </source>
</evidence>
<feature type="transmembrane region" description="Helical" evidence="13">
    <location>
        <begin position="706"/>
        <end position="723"/>
    </location>
</feature>
<evidence type="ECO:0000256" key="6">
    <source>
        <dbReference type="ARBA" id="ARBA00022692"/>
    </source>
</evidence>
<feature type="transmembrane region" description="Helical" evidence="13">
    <location>
        <begin position="48"/>
        <end position="70"/>
    </location>
</feature>
<dbReference type="CDD" id="cd18176">
    <property type="entry name" value="ATP-synt_Vo_c_ATP6C_rpt2"/>
    <property type="match status" value="1"/>
</dbReference>
<dbReference type="Pfam" id="PF03595">
    <property type="entry name" value="SLAC1"/>
    <property type="match status" value="1"/>
</dbReference>
<dbReference type="InterPro" id="IPR004695">
    <property type="entry name" value="SLAC1/Mae1/Ssu1/TehA"/>
</dbReference>
<keyword evidence="6 13" id="KW-0812">Transmembrane</keyword>
<dbReference type="InterPro" id="IPR051629">
    <property type="entry name" value="Sulfite_efflux_TDT"/>
</dbReference>
<keyword evidence="8" id="KW-0406">Ion transport</keyword>
<dbReference type="Proteomes" id="UP000815677">
    <property type="component" value="Unassembled WGS sequence"/>
</dbReference>
<accession>A0ABQ0L3F1</accession>
<comment type="similarity">
    <text evidence="3">Belongs to the tellurite-resistance/dicarboxylate transporter (TDT) family.</text>
</comment>
<evidence type="ECO:0000313" key="16">
    <source>
        <dbReference type="Proteomes" id="UP000815677"/>
    </source>
</evidence>
<evidence type="ECO:0000256" key="12">
    <source>
        <dbReference type="SAM" id="MobiDB-lite"/>
    </source>
</evidence>
<dbReference type="Gene3D" id="3.40.50.11350">
    <property type="match status" value="1"/>
</dbReference>
<dbReference type="InterPro" id="IPR002379">
    <property type="entry name" value="ATPase_proteolipid_c-like_dom"/>
</dbReference>
<evidence type="ECO:0000313" key="15">
    <source>
        <dbReference type="EMBL" id="GAT45692.1"/>
    </source>
</evidence>
<dbReference type="EMBL" id="DF841693">
    <property type="protein sequence ID" value="GAT45692.1"/>
    <property type="molecule type" value="Genomic_DNA"/>
</dbReference>
<evidence type="ECO:0000256" key="10">
    <source>
        <dbReference type="ARBA" id="ARBA00045519"/>
    </source>
</evidence>
<feature type="transmembrane region" description="Helical" evidence="13">
    <location>
        <begin position="195"/>
        <end position="218"/>
    </location>
</feature>
<evidence type="ECO:0000259" key="14">
    <source>
        <dbReference type="Pfam" id="PF00137"/>
    </source>
</evidence>
<keyword evidence="16" id="KW-1185">Reference proteome</keyword>
<feature type="transmembrane region" description="Helical" evidence="13">
    <location>
        <begin position="302"/>
        <end position="321"/>
    </location>
</feature>
<evidence type="ECO:0000256" key="3">
    <source>
        <dbReference type="ARBA" id="ARBA00008566"/>
    </source>
</evidence>
<feature type="transmembrane region" description="Helical" evidence="13">
    <location>
        <begin position="469"/>
        <end position="494"/>
    </location>
</feature>
<gene>
    <name evidence="15" type="ORF">MCHLO_03257</name>
</gene>
<evidence type="ECO:0000256" key="5">
    <source>
        <dbReference type="ARBA" id="ARBA00022475"/>
    </source>
</evidence>
<reference evidence="15" key="1">
    <citation type="submission" date="2014-09" db="EMBL/GenBank/DDBJ databases">
        <title>Genome sequence of the luminous mushroom Mycena chlorophos for searching fungal bioluminescence genes.</title>
        <authorList>
            <person name="Tanaka Y."/>
            <person name="Kasuga D."/>
            <person name="Oba Y."/>
            <person name="Hase S."/>
            <person name="Sato K."/>
            <person name="Oba Y."/>
            <person name="Sakakibara Y."/>
        </authorList>
    </citation>
    <scope>NUCLEOTIDE SEQUENCE</scope>
</reference>
<comment type="subunit">
    <text evidence="11">V-ATPase is a heteromultimeric enzyme composed of a peripheral catalytic V1 complex (components A to H) attached to an integral membrane V0 proton pore complex (components: a, c, c', c'', d, e, f and VOA1). The decameric c-ring forms the proton-conducting pore, and is composed of eight proteolipid subunits c, one subunit c' and one subunit c''.</text>
</comment>
<feature type="region of interest" description="Disordered" evidence="12">
    <location>
        <begin position="729"/>
        <end position="817"/>
    </location>
</feature>
<keyword evidence="5" id="KW-1003">Cell membrane</keyword>
<keyword evidence="7 13" id="KW-1133">Transmembrane helix</keyword>
<feature type="transmembrane region" description="Helical" evidence="13">
    <location>
        <begin position="333"/>
        <end position="354"/>
    </location>
</feature>
<dbReference type="CDD" id="cd11296">
    <property type="entry name" value="O-FucT_like"/>
    <property type="match status" value="1"/>
</dbReference>
<feature type="compositionally biased region" description="Low complexity" evidence="12">
    <location>
        <begin position="779"/>
        <end position="797"/>
    </location>
</feature>
<feature type="transmembrane region" description="Helical" evidence="13">
    <location>
        <begin position="434"/>
        <end position="457"/>
    </location>
</feature>
<name>A0ABQ0L3F1_MYCCL</name>
<dbReference type="CDD" id="cd09318">
    <property type="entry name" value="TDT_SSU1"/>
    <property type="match status" value="1"/>
</dbReference>
<dbReference type="PANTHER" id="PTHR31686">
    <property type="match status" value="1"/>
</dbReference>
<organism evidence="15 16">
    <name type="scientific">Mycena chlorophos</name>
    <name type="common">Agaric fungus</name>
    <name type="synonym">Agaricus chlorophos</name>
    <dbReference type="NCBI Taxonomy" id="658473"/>
    <lineage>
        <taxon>Eukaryota</taxon>
        <taxon>Fungi</taxon>
        <taxon>Dikarya</taxon>
        <taxon>Basidiomycota</taxon>
        <taxon>Agaricomycotina</taxon>
        <taxon>Agaricomycetes</taxon>
        <taxon>Agaricomycetidae</taxon>
        <taxon>Agaricales</taxon>
        <taxon>Marasmiineae</taxon>
        <taxon>Mycenaceae</taxon>
        <taxon>Mycena</taxon>
    </lineage>
</organism>
<feature type="transmembrane region" description="Helical" evidence="13">
    <location>
        <begin position="121"/>
        <end position="142"/>
    </location>
</feature>
<feature type="transmembrane region" description="Helical" evidence="13">
    <location>
        <begin position="17"/>
        <end position="36"/>
    </location>
</feature>
<dbReference type="Gene3D" id="1.50.10.150">
    <property type="entry name" value="Voltage-dependent anion channel"/>
    <property type="match status" value="1"/>
</dbReference>
<dbReference type="InterPro" id="IPR011555">
    <property type="entry name" value="ATPase_proteolipid_su_C_euk"/>
</dbReference>
<feature type="region of interest" description="Disordered" evidence="12">
    <location>
        <begin position="675"/>
        <end position="694"/>
    </location>
</feature>
<dbReference type="NCBIfam" id="TIGR01100">
    <property type="entry name" value="V_ATP_synt_C"/>
    <property type="match status" value="1"/>
</dbReference>
<feature type="domain" description="V-ATPase proteolipid subunit C-like" evidence="14">
    <location>
        <begin position="396"/>
        <end position="455"/>
    </location>
</feature>
<evidence type="ECO:0000256" key="4">
    <source>
        <dbReference type="ARBA" id="ARBA00022448"/>
    </source>
</evidence>
<keyword evidence="9 13" id="KW-0472">Membrane</keyword>
<evidence type="ECO:0000256" key="13">
    <source>
        <dbReference type="SAM" id="Phobius"/>
    </source>
</evidence>
<feature type="transmembrane region" description="Helical" evidence="13">
    <location>
        <begin position="506"/>
        <end position="532"/>
    </location>
</feature>
<dbReference type="SUPFAM" id="SSF81333">
    <property type="entry name" value="F1F0 ATP synthase subunit C"/>
    <property type="match status" value="1"/>
</dbReference>
<feature type="transmembrane region" description="Helical" evidence="13">
    <location>
        <begin position="162"/>
        <end position="183"/>
    </location>
</feature>
<protein>
    <recommendedName>
        <fullName evidence="14">V-ATPase proteolipid subunit C-like domain-containing protein</fullName>
    </recommendedName>
</protein>
<dbReference type="InterPro" id="IPR035921">
    <property type="entry name" value="F/V-ATP_Csub_sf"/>
</dbReference>
<dbReference type="Pfam" id="PF00137">
    <property type="entry name" value="ATP-synt_C"/>
    <property type="match status" value="2"/>
</dbReference>
<dbReference type="CDD" id="cd18175">
    <property type="entry name" value="ATP-synt_Vo_c_ATP6C_rpt1"/>
    <property type="match status" value="1"/>
</dbReference>